<gene>
    <name evidence="4" type="ORF">J8273_7532</name>
</gene>
<feature type="transmembrane region" description="Helical" evidence="1">
    <location>
        <begin position="1858"/>
        <end position="1888"/>
    </location>
</feature>
<feature type="transmembrane region" description="Helical" evidence="1">
    <location>
        <begin position="436"/>
        <end position="464"/>
    </location>
</feature>
<feature type="transmembrane region" description="Helical" evidence="1">
    <location>
        <begin position="928"/>
        <end position="951"/>
    </location>
</feature>
<accession>A0A8J6AQM8</accession>
<feature type="transmembrane region" description="Helical" evidence="1">
    <location>
        <begin position="2078"/>
        <end position="2099"/>
    </location>
</feature>
<feature type="transmembrane region" description="Helical" evidence="1">
    <location>
        <begin position="1916"/>
        <end position="1944"/>
    </location>
</feature>
<feature type="domain" description="PocR" evidence="2">
    <location>
        <begin position="94"/>
        <end position="255"/>
    </location>
</feature>
<feature type="transmembrane region" description="Helical" evidence="1">
    <location>
        <begin position="1114"/>
        <end position="1136"/>
    </location>
</feature>
<protein>
    <submittedName>
        <fullName evidence="4">Sensory domain found in PocR</fullName>
    </submittedName>
</protein>
<feature type="transmembrane region" description="Helical" evidence="1">
    <location>
        <begin position="1388"/>
        <end position="1410"/>
    </location>
</feature>
<dbReference type="Pfam" id="PF10114">
    <property type="entry name" value="PocR"/>
    <property type="match status" value="1"/>
</dbReference>
<comment type="caution">
    <text evidence="4">The sequence shown here is derived from an EMBL/GenBank/DDBJ whole genome shotgun (WGS) entry which is preliminary data.</text>
</comment>
<feature type="transmembrane region" description="Helical" evidence="1">
    <location>
        <begin position="476"/>
        <end position="500"/>
    </location>
</feature>
<keyword evidence="1" id="KW-1133">Transmembrane helix</keyword>
<feature type="transmembrane region" description="Helical" evidence="1">
    <location>
        <begin position="335"/>
        <end position="351"/>
    </location>
</feature>
<feature type="transmembrane region" description="Helical" evidence="1">
    <location>
        <begin position="590"/>
        <end position="612"/>
    </location>
</feature>
<evidence type="ECO:0000259" key="2">
    <source>
        <dbReference type="Pfam" id="PF10114"/>
    </source>
</evidence>
<feature type="transmembrane region" description="Helical" evidence="1">
    <location>
        <begin position="549"/>
        <end position="570"/>
    </location>
</feature>
<evidence type="ECO:0000313" key="4">
    <source>
        <dbReference type="EMBL" id="KAG9391258.1"/>
    </source>
</evidence>
<proteinExistence type="predicted"/>
<dbReference type="InterPro" id="IPR057352">
    <property type="entry name" value="TPR_TmcB/C"/>
</dbReference>
<evidence type="ECO:0000313" key="5">
    <source>
        <dbReference type="Proteomes" id="UP000717585"/>
    </source>
</evidence>
<feature type="transmembrane region" description="Helical" evidence="1">
    <location>
        <begin position="357"/>
        <end position="376"/>
    </location>
</feature>
<feature type="transmembrane region" description="Helical" evidence="1">
    <location>
        <begin position="397"/>
        <end position="424"/>
    </location>
</feature>
<feature type="domain" description="TmcB/TmcC TPR repeats" evidence="3">
    <location>
        <begin position="794"/>
        <end position="893"/>
    </location>
</feature>
<keyword evidence="1" id="KW-0472">Membrane</keyword>
<dbReference type="InterPro" id="IPR018771">
    <property type="entry name" value="PocR_dom"/>
</dbReference>
<feature type="transmembrane region" description="Helical" evidence="1">
    <location>
        <begin position="1646"/>
        <end position="1674"/>
    </location>
</feature>
<keyword evidence="1" id="KW-0812">Transmembrane</keyword>
<feature type="transmembrane region" description="Helical" evidence="1">
    <location>
        <begin position="304"/>
        <end position="323"/>
    </location>
</feature>
<sequence length="2122" mass="228715">MLDIEDVDDASLLTCSPAIENNPDLFSFSNTSVVTSTTSLENGPYMDTLDYVFGDVDLSDHTTIAARVRMLEPFLYIDRSSREAGMAGMAIDSLINHNKLHLLVERMAFHGRMAGQLIDHAGRKIVEQVHPNPFCAKYTKSTEEGVQRCLASNARLNLVTLGKPQHGVCHTGLFADGAMAIEVDKTHIASFVFGGIAVAPANPATIAQARALARDLGVQDEDGMVTAFESSAARPEHQIKSIAETVAVVCSMLSSVAARNLEVRKKWQLARLEAQTKEAALMVTPSSRVLDLFANPAGKPLGSAPVVGLGVALLQTLLLPVLIAHTFMGRYDDRAGAMQGIMALFSLPAAAPFVPPYLMAVVGLVYLVAVIAQVVWNQFSIRSDNSTALNRGRRGATGLLLALPTVLSACLVGSLGCAVSAVLTTATDAQQSAAELVAVSVAAVVALGLVVVFAAAAFFVQLVLAPPPTFLSAEPLTAGLVAAVAVLSAAATGACVGVHVVDLTGLDALSTLVTLVARGVTALLAVVVDAVGLALLLWGAPFRRLRLNLLHAAILGAAAVVPLSSVLFSAVELATAKDVIPTNASQVIELGLAVALAGLSIVAALLASYVTLIRIRYCERLVLAVLLQPELAQRTRFDLFKSTLLEPGQRAMLIRRVVAEKPTSLAIASLSAASVRTIEIGTRPLVDRDGAAFGRSGPDDINQETMVKAGLTVLRRAVALYHNTATVTLSTVILVASTHGAETINSSQAMLTALIEESYRKVRFDQQLFARGVSGFITQMKHVFVLGGHEQASAHLEIERMLNAARKHHMVALRHLAHFWPLLAHRTPDLKAVVRQAELVGTTANEAEALYLHLFKRFPGEAVIREWLLFFLDTVMRDKAAVQRIKVEYADEVDADSDDSESLSSASSMTRTGKSAEKQTTIAQLQQSLLVVLVINLVLLGLTFVFVFAVAELIRAVHSTMSSVHQLSYDIQQAALLASTLALDQTYIDQAYSEPLAPLMEASHDSIVTNFDFLFTLPDNFPKTFLSRHHHVITPSATEYTPIDIWVVAVRVASALSTVANRTAGFSADLYADETIAQAQEYIVSNAVRLFPGICLTLLDEARAETLSLVRESALILGVVAIAQMVIITVLSFWLVSRSFTSVLRSCDMALATCLGASKAQVQRQIRIVHAMRERFTDIEKDLTVMDPDSDSPVPSLGFDLTDTSFFLEPETSSVHARRQADRALLRDSKTSSIDGDDSPTWVKKEIRPAHYKSITAELVTVGSEDKLQSFNNDDVLWKSPDSPGHKRRVSFTPHATETAGPVFHLDSEKRAEDFPVEEESSGPSSMSSDEALVMEAMRTHKRGLVAEVKLFLRTKFKSKQVGASTDSFNSNHTPGDTGISVIEMAGLMLAIAIFSIGVIFTIIRFGLLLSNLLGAFESFEALSGHLSFDPIAFLGTHTLASLHLARFVVGGDVASFNSYQTTFLGDVSFSELLSAFETSPSIGTSPEMAAALQAWDLSFYYERVALNVAAFGHGYSADLVVLFDVAWNFSSETYHGFDSGMYGHNETTWYTDTAYDTTARTAAEQVTLATAIVFDRKLTDSLDSYWSALDNLNGVVSDSIEPPETLSTALILVGLSACNIVCTLIAVAPTALIRERRRRQMAHQVIVGAALLVVVACIGAVVTTIAPLSYAVLNSYDDVATARDSMAAFNSLNIAVHQTLTAVQRFAVNVDEFALESLGAAFAVLDDSRETYLAVAESDSQLDTDDFETYLEIVNRTMNIASCLAASSASIDERALPSRLVGFEWDSSDDRPIDQTRYGTRTADLELPVSNQAEMALALVLTGVQIPTDLGDLVDAASAVRDGRVGSVLCTVEWTRLAYMGTAVTSLCIVFATLMFSLFFMLPSMLIGLSSFHRHRRESTVQVRRKALNYSLRKYFYGTVAALLVIAGCVIVILAVAFLLIMLDYFMSEYLSGTSPADTLVMGLTSEALALSTGPGNNARMAGNFVARTEEFEAIIGELKPPSIVIEYALQGTLPDDLVPTIAGYTALAASFSSNDQFPVGTAVEMLKVAQPIAEVLFDTFMDRHQRMMYVLSGAEVATVGLCVSNSIVIVGLYAIVLKHLLRQLDIKSRSFVLLDRQITG</sequence>
<organism evidence="4 5">
    <name type="scientific">Carpediemonas membranifera</name>
    <dbReference type="NCBI Taxonomy" id="201153"/>
    <lineage>
        <taxon>Eukaryota</taxon>
        <taxon>Metamonada</taxon>
        <taxon>Carpediemonas-like organisms</taxon>
        <taxon>Carpediemonas</taxon>
    </lineage>
</organism>
<reference evidence="4" key="1">
    <citation type="submission" date="2021-05" db="EMBL/GenBank/DDBJ databases">
        <title>A free-living protist that lacks canonical eukaryotic 1 DNA replication and segregation systems.</title>
        <authorList>
            <person name="Salas-Leiva D.E."/>
            <person name="Tromer E.C."/>
            <person name="Curtis B.A."/>
            <person name="Jerlstrom-Hultqvist J."/>
            <person name="Kolisko M."/>
            <person name="Yi Z."/>
            <person name="Salas-Leiva J.S."/>
            <person name="Gallot-Lavallee L."/>
            <person name="Kops G.J.P.L."/>
            <person name="Archibald J.M."/>
            <person name="Simpson A.G.B."/>
            <person name="Roger A.J."/>
        </authorList>
    </citation>
    <scope>NUCLEOTIDE SEQUENCE</scope>
    <source>
        <strain evidence="4">BICM</strain>
    </source>
</reference>
<dbReference type="EMBL" id="JAHDYR010000062">
    <property type="protein sequence ID" value="KAG9391258.1"/>
    <property type="molecule type" value="Genomic_DNA"/>
</dbReference>
<dbReference type="Pfam" id="PF25474">
    <property type="entry name" value="TPR_TmcB"/>
    <property type="match status" value="1"/>
</dbReference>
<dbReference type="Proteomes" id="UP000717585">
    <property type="component" value="Unassembled WGS sequence"/>
</dbReference>
<feature type="transmembrane region" description="Helical" evidence="1">
    <location>
        <begin position="1610"/>
        <end position="1634"/>
    </location>
</feature>
<evidence type="ECO:0000259" key="3">
    <source>
        <dbReference type="Pfam" id="PF25474"/>
    </source>
</evidence>
<evidence type="ECO:0000256" key="1">
    <source>
        <dbReference type="SAM" id="Phobius"/>
    </source>
</evidence>
<keyword evidence="5" id="KW-1185">Reference proteome</keyword>
<feature type="transmembrane region" description="Helical" evidence="1">
    <location>
        <begin position="512"/>
        <end position="537"/>
    </location>
</feature>
<name>A0A8J6AQM8_9EUKA</name>